<accession>A0AAN7UVV2</accession>
<protein>
    <recommendedName>
        <fullName evidence="4">Peptidase A1 domain-containing protein</fullName>
    </recommendedName>
</protein>
<gene>
    <name evidence="5" type="ORF">RRF57_004219</name>
</gene>
<evidence type="ECO:0000256" key="1">
    <source>
        <dbReference type="ARBA" id="ARBA00007447"/>
    </source>
</evidence>
<evidence type="ECO:0000256" key="2">
    <source>
        <dbReference type="SAM" id="MobiDB-lite"/>
    </source>
</evidence>
<dbReference type="SUPFAM" id="SSF50630">
    <property type="entry name" value="Acid proteases"/>
    <property type="match status" value="1"/>
</dbReference>
<dbReference type="Gene3D" id="2.40.70.10">
    <property type="entry name" value="Acid Proteases"/>
    <property type="match status" value="2"/>
</dbReference>
<feature type="domain" description="Peptidase A1" evidence="4">
    <location>
        <begin position="207"/>
        <end position="573"/>
    </location>
</feature>
<organism evidence="5 6">
    <name type="scientific">Xylaria bambusicola</name>
    <dbReference type="NCBI Taxonomy" id="326684"/>
    <lineage>
        <taxon>Eukaryota</taxon>
        <taxon>Fungi</taxon>
        <taxon>Dikarya</taxon>
        <taxon>Ascomycota</taxon>
        <taxon>Pezizomycotina</taxon>
        <taxon>Sordariomycetes</taxon>
        <taxon>Xylariomycetidae</taxon>
        <taxon>Xylariales</taxon>
        <taxon>Xylariaceae</taxon>
        <taxon>Xylaria</taxon>
    </lineage>
</organism>
<dbReference type="CDD" id="cd05471">
    <property type="entry name" value="pepsin_like"/>
    <property type="match status" value="1"/>
</dbReference>
<dbReference type="EMBL" id="JAWHQM010000008">
    <property type="protein sequence ID" value="KAK5628504.1"/>
    <property type="molecule type" value="Genomic_DNA"/>
</dbReference>
<keyword evidence="6" id="KW-1185">Reference proteome</keyword>
<dbReference type="Proteomes" id="UP001305414">
    <property type="component" value="Unassembled WGS sequence"/>
</dbReference>
<dbReference type="InterPro" id="IPR021109">
    <property type="entry name" value="Peptidase_aspartic_dom_sf"/>
</dbReference>
<keyword evidence="3" id="KW-1133">Transmembrane helix</keyword>
<name>A0AAN7UVV2_9PEZI</name>
<reference evidence="5 6" key="1">
    <citation type="submission" date="2023-10" db="EMBL/GenBank/DDBJ databases">
        <title>Draft genome sequence of Xylaria bambusicola isolate GMP-LS, the root and basal stem rot pathogen of sugarcane in Indonesia.</title>
        <authorList>
            <person name="Selvaraj P."/>
            <person name="Muralishankar V."/>
            <person name="Muruganantham S."/>
            <person name="Sp S."/>
            <person name="Haryani S."/>
            <person name="Lau K.J.X."/>
            <person name="Naqvi N.I."/>
        </authorList>
    </citation>
    <scope>NUCLEOTIDE SEQUENCE [LARGE SCALE GENOMIC DNA]</scope>
    <source>
        <strain evidence="5">GMP-LS</strain>
    </source>
</reference>
<keyword evidence="3" id="KW-0812">Transmembrane</keyword>
<evidence type="ECO:0000313" key="5">
    <source>
        <dbReference type="EMBL" id="KAK5628504.1"/>
    </source>
</evidence>
<evidence type="ECO:0000256" key="3">
    <source>
        <dbReference type="SAM" id="Phobius"/>
    </source>
</evidence>
<dbReference type="Pfam" id="PF00026">
    <property type="entry name" value="Asp"/>
    <property type="match status" value="1"/>
</dbReference>
<dbReference type="InterPro" id="IPR001461">
    <property type="entry name" value="Aspartic_peptidase_A1"/>
</dbReference>
<feature type="compositionally biased region" description="Polar residues" evidence="2">
    <location>
        <begin position="747"/>
        <end position="771"/>
    </location>
</feature>
<dbReference type="PROSITE" id="PS51767">
    <property type="entry name" value="PEPTIDASE_A1"/>
    <property type="match status" value="1"/>
</dbReference>
<proteinExistence type="inferred from homology"/>
<evidence type="ECO:0000313" key="6">
    <source>
        <dbReference type="Proteomes" id="UP001305414"/>
    </source>
</evidence>
<keyword evidence="3" id="KW-0472">Membrane</keyword>
<comment type="similarity">
    <text evidence="1">Belongs to the peptidase A1 family.</text>
</comment>
<dbReference type="GO" id="GO:0004190">
    <property type="term" value="F:aspartic-type endopeptidase activity"/>
    <property type="evidence" value="ECO:0007669"/>
    <property type="project" value="InterPro"/>
</dbReference>
<sequence length="993" mass="107054">MLYLSIAPGEDPVLAHALKRNTRGTGLALRRLHIPSGTVLRDFWGTGTGPGNLAWIVVPAGPCLPLHLLYSVLLPIFDSSSPLPTRITTRHLAWSRLPQAAVSELNDHRTAIAPRALGLGADGFGLHTTRGFGAAHEASGGPVVTSGSCTTVRWCDDRETMSRRHSILAAVGTLSIIPSLGRAADAPPALWLEPSLTGMHGIDGNWSSTTLFVGEPAQEIDVVVSTSLSEIWVVENSGCASPLCNDARGGVFDRNASTSWSPMGLWQLGLKAIGIHANGDYAKETVVVYDSVRRWQTSFDKLLVAGINDTSAYTGFFGLGITEGNFGGVVAQGPIASLVQQSGTIPSHSYGYTPGAYYAGANGIPVSLTLGGYDANRFEPHDIRFSLNSTTRQPQVLVRAITASVSDVEQAPTEWSTASIPLLPYNESVTAMVDSSTPYLWLPSQVCDRFASALNLTWNETLGLYVFSNNDNLDSYRSASGLSFTFTFSSADNTGNFGSPTNMAGIVNITVSANAFIQSLQYPFMNQIDYGAPAIPYFPLKRAENNSQLTIGRSFLQEAYMITNYETSTFSIHKARFPDNPLRNTSIFTITHSLNSPYPGPPIKDESKGITQNQIAGVVVGLCLGAIALVTTIVLVRRRKRAFKGDGNENEPQEYKEKYCTAEPESPISPVAMTLFRTKTRAKSCPKKTTTQIEGPVGAHEVGADWSHERYEMPAQMPAELDATDTTTSAYFAVPAGEDTLGENSYKRPQQWAQLTQPVDSEGASKSSGVNSRVAHVPPPINTQYRDSPSPTSSPTQENDISRMPSPITPRSDGSTYFGDYPSPIAGFFPARTLSRSTISNPTMAYTPPSPTGASDSTVLARSASSVASIRSQATVSVPQPPIQRTPIDSTHVVCLGPLPDNVRFPHQMMVQRPPGSQNHDLVLPTMPTIASENPSRRHSTADTLGSNYTLEEEARVAAATHGDAACGRIDGFDIVHVPQMAHRRYSWEEEER</sequence>
<feature type="compositionally biased region" description="Polar residues" evidence="2">
    <location>
        <begin position="782"/>
        <end position="799"/>
    </location>
</feature>
<dbReference type="AlphaFoldDB" id="A0AAN7UVV2"/>
<feature type="region of interest" description="Disordered" evidence="2">
    <location>
        <begin position="741"/>
        <end position="819"/>
    </location>
</feature>
<feature type="transmembrane region" description="Helical" evidence="3">
    <location>
        <begin position="615"/>
        <end position="636"/>
    </location>
</feature>
<dbReference type="GO" id="GO:0006508">
    <property type="term" value="P:proteolysis"/>
    <property type="evidence" value="ECO:0007669"/>
    <property type="project" value="InterPro"/>
</dbReference>
<comment type="caution">
    <text evidence="5">The sequence shown here is derived from an EMBL/GenBank/DDBJ whole genome shotgun (WGS) entry which is preliminary data.</text>
</comment>
<dbReference type="InterPro" id="IPR033121">
    <property type="entry name" value="PEPTIDASE_A1"/>
</dbReference>
<dbReference type="InterPro" id="IPR034164">
    <property type="entry name" value="Pepsin-like_dom"/>
</dbReference>
<dbReference type="PRINTS" id="PR00792">
    <property type="entry name" value="PEPSIN"/>
</dbReference>
<evidence type="ECO:0000259" key="4">
    <source>
        <dbReference type="PROSITE" id="PS51767"/>
    </source>
</evidence>